<dbReference type="InterPro" id="IPR036390">
    <property type="entry name" value="WH_DNA-bd_sf"/>
</dbReference>
<dbReference type="CDD" id="cd07377">
    <property type="entry name" value="WHTH_GntR"/>
    <property type="match status" value="1"/>
</dbReference>
<keyword evidence="3" id="KW-0805">Transcription regulation</keyword>
<dbReference type="InterPro" id="IPR000524">
    <property type="entry name" value="Tscrpt_reg_HTH_GntR"/>
</dbReference>
<evidence type="ECO:0000256" key="1">
    <source>
        <dbReference type="ARBA" id="ARBA00005384"/>
    </source>
</evidence>
<proteinExistence type="inferred from homology"/>
<keyword evidence="4" id="KW-0238">DNA-binding</keyword>
<dbReference type="InterPro" id="IPR051446">
    <property type="entry name" value="HTH_trans_reg/aminotransferase"/>
</dbReference>
<evidence type="ECO:0000256" key="5">
    <source>
        <dbReference type="ARBA" id="ARBA00023163"/>
    </source>
</evidence>
<feature type="domain" description="HTH gntR-type" evidence="6">
    <location>
        <begin position="11"/>
        <end position="79"/>
    </location>
</feature>
<dbReference type="InterPro" id="IPR036388">
    <property type="entry name" value="WH-like_DNA-bd_sf"/>
</dbReference>
<dbReference type="SMART" id="SM00345">
    <property type="entry name" value="HTH_GNTR"/>
    <property type="match status" value="1"/>
</dbReference>
<keyword evidence="5" id="KW-0804">Transcription</keyword>
<comment type="caution">
    <text evidence="7">The sequence shown here is derived from an EMBL/GenBank/DDBJ whole genome shotgun (WGS) entry which is preliminary data.</text>
</comment>
<dbReference type="RefSeq" id="WP_107252138.1">
    <property type="nucleotide sequence ID" value="NZ_PYOC01000001.1"/>
</dbReference>
<dbReference type="InterPro" id="IPR015422">
    <property type="entry name" value="PyrdxlP-dep_Trfase_small"/>
</dbReference>
<dbReference type="PANTHER" id="PTHR46577:SF1">
    <property type="entry name" value="HTH-TYPE TRANSCRIPTIONAL REGULATORY PROTEIN GABR"/>
    <property type="match status" value="1"/>
</dbReference>
<dbReference type="Gene3D" id="1.10.10.10">
    <property type="entry name" value="Winged helix-like DNA-binding domain superfamily/Winged helix DNA-binding domain"/>
    <property type="match status" value="1"/>
</dbReference>
<dbReference type="GO" id="GO:0008483">
    <property type="term" value="F:transaminase activity"/>
    <property type="evidence" value="ECO:0007669"/>
    <property type="project" value="UniProtKB-KW"/>
</dbReference>
<evidence type="ECO:0000313" key="7">
    <source>
        <dbReference type="EMBL" id="PSV49504.1"/>
    </source>
</evidence>
<dbReference type="SUPFAM" id="SSF53383">
    <property type="entry name" value="PLP-dependent transferases"/>
    <property type="match status" value="1"/>
</dbReference>
<dbReference type="AlphaFoldDB" id="A0A2T3LDQ5"/>
<keyword evidence="2" id="KW-0663">Pyridoxal phosphate</keyword>
<dbReference type="CDD" id="cd00609">
    <property type="entry name" value="AAT_like"/>
    <property type="match status" value="1"/>
</dbReference>
<dbReference type="SUPFAM" id="SSF46785">
    <property type="entry name" value="Winged helix' DNA-binding domain"/>
    <property type="match status" value="1"/>
</dbReference>
<dbReference type="GO" id="GO:0003677">
    <property type="term" value="F:DNA binding"/>
    <property type="evidence" value="ECO:0007669"/>
    <property type="project" value="UniProtKB-KW"/>
</dbReference>
<dbReference type="Proteomes" id="UP000241803">
    <property type="component" value="Unassembled WGS sequence"/>
</dbReference>
<evidence type="ECO:0000313" key="8">
    <source>
        <dbReference type="Proteomes" id="UP000241803"/>
    </source>
</evidence>
<reference evidence="7 8" key="1">
    <citation type="submission" date="2018-03" db="EMBL/GenBank/DDBJ databases">
        <title>Whole genome sequencing of Histamine producing bacteria.</title>
        <authorList>
            <person name="Butler K."/>
        </authorList>
    </citation>
    <scope>NUCLEOTIDE SEQUENCE [LARGE SCALE GENOMIC DNA]</scope>
    <source>
        <strain evidence="7 8">ATCC 19614</strain>
    </source>
</reference>
<keyword evidence="7" id="KW-0808">Transferase</keyword>
<dbReference type="InterPro" id="IPR015424">
    <property type="entry name" value="PyrdxlP-dep_Trfase"/>
</dbReference>
<keyword evidence="8" id="KW-1185">Reference proteome</keyword>
<dbReference type="Pfam" id="PF00392">
    <property type="entry name" value="GntR"/>
    <property type="match status" value="1"/>
</dbReference>
<dbReference type="Pfam" id="PF00155">
    <property type="entry name" value="Aminotran_1_2"/>
    <property type="match status" value="1"/>
</dbReference>
<comment type="similarity">
    <text evidence="1">In the C-terminal section; belongs to the class-I pyridoxal-phosphate-dependent aminotransferase family.</text>
</comment>
<keyword evidence="7" id="KW-0032">Aminotransferase</keyword>
<protein>
    <submittedName>
        <fullName evidence="7">PLP-dependent aminotransferase family protein</fullName>
    </submittedName>
</protein>
<name>A0A2T3LDQ5_9GAMM</name>
<sequence length="460" mass="51935">MFIPDISNRTGPKFIALADALTEAIESNELAINTKLPPQRILSYRLGVTVGTVTRAYQELERRGLIEPKVGSGTYVKDRQSEQQTFYHPVTSQEGIDLAICRPLLLSQQQHLSTILQDLSHEPTAQKAVLDYYSAEGLHGHNRTLQHWLNDRLNVDIDNRRLIWTYGGQHSLAIILQSLSRPKDTILVEGLCYAEFINACQQAERKLVPVQLDEAGIVPEDLDLHCKRHKPRLLYLTPAIQNPTGTQINDSRRLKIIEICRRYNVLIIEDDVLYCPPSHRKTPLVAIAPDITIYVGSFSKYFAGGLRVGYLIMPLTLKDTLQRTLRANCMHISPLMIDLVCRWLTNGAMEAVDKEIALELSARHRLFNQYFPSQNNAVIPGFNCWIPLPEPLTGYGFSKQLRNKGIHVREAEMFAVGRYPVPAAIRISLTGPSSRSQLKTGLVIIKEQISLVMPNSYRIA</sequence>
<dbReference type="PROSITE" id="PS50949">
    <property type="entry name" value="HTH_GNTR"/>
    <property type="match status" value="1"/>
</dbReference>
<dbReference type="PANTHER" id="PTHR46577">
    <property type="entry name" value="HTH-TYPE TRANSCRIPTIONAL REGULATORY PROTEIN GABR"/>
    <property type="match status" value="1"/>
</dbReference>
<evidence type="ECO:0000256" key="3">
    <source>
        <dbReference type="ARBA" id="ARBA00023015"/>
    </source>
</evidence>
<evidence type="ECO:0000259" key="6">
    <source>
        <dbReference type="PROSITE" id="PS50949"/>
    </source>
</evidence>
<accession>A0A2T3LDQ5</accession>
<evidence type="ECO:0000256" key="2">
    <source>
        <dbReference type="ARBA" id="ARBA00022898"/>
    </source>
</evidence>
<dbReference type="GO" id="GO:0003700">
    <property type="term" value="F:DNA-binding transcription factor activity"/>
    <property type="evidence" value="ECO:0007669"/>
    <property type="project" value="InterPro"/>
</dbReference>
<dbReference type="InterPro" id="IPR015421">
    <property type="entry name" value="PyrdxlP-dep_Trfase_major"/>
</dbReference>
<dbReference type="GO" id="GO:0030170">
    <property type="term" value="F:pyridoxal phosphate binding"/>
    <property type="evidence" value="ECO:0007669"/>
    <property type="project" value="InterPro"/>
</dbReference>
<gene>
    <name evidence="7" type="ORF">C9J47_02750</name>
</gene>
<dbReference type="EMBL" id="PYOC01000001">
    <property type="protein sequence ID" value="PSV49504.1"/>
    <property type="molecule type" value="Genomic_DNA"/>
</dbReference>
<dbReference type="Gene3D" id="3.90.1150.10">
    <property type="entry name" value="Aspartate Aminotransferase, domain 1"/>
    <property type="match status" value="1"/>
</dbReference>
<organism evidence="7 8">
    <name type="scientific">Photobacterium indicum</name>
    <dbReference type="NCBI Taxonomy" id="81447"/>
    <lineage>
        <taxon>Bacteria</taxon>
        <taxon>Pseudomonadati</taxon>
        <taxon>Pseudomonadota</taxon>
        <taxon>Gammaproteobacteria</taxon>
        <taxon>Vibrionales</taxon>
        <taxon>Vibrionaceae</taxon>
        <taxon>Photobacterium</taxon>
    </lineage>
</organism>
<evidence type="ECO:0000256" key="4">
    <source>
        <dbReference type="ARBA" id="ARBA00023125"/>
    </source>
</evidence>
<dbReference type="Gene3D" id="3.40.640.10">
    <property type="entry name" value="Type I PLP-dependent aspartate aminotransferase-like (Major domain)"/>
    <property type="match status" value="1"/>
</dbReference>
<dbReference type="InterPro" id="IPR004839">
    <property type="entry name" value="Aminotransferase_I/II_large"/>
</dbReference>